<keyword evidence="1" id="KW-0812">Transmembrane</keyword>
<dbReference type="KEGG" id="zdf:AN401_10715"/>
<keyword evidence="1" id="KW-1133">Transmembrane helix</keyword>
<gene>
    <name evidence="2" type="ORF">AN401_10715</name>
</gene>
<accession>A0A291HQ63</accession>
<evidence type="ECO:0000313" key="2">
    <source>
        <dbReference type="EMBL" id="ATG74272.1"/>
    </source>
</evidence>
<dbReference type="AlphaFoldDB" id="A0A291HQ63"/>
<name>A0A291HQ63_9GAMM</name>
<organism evidence="2 3">
    <name type="scientific">Zobellella denitrificans</name>
    <dbReference type="NCBI Taxonomy" id="347534"/>
    <lineage>
        <taxon>Bacteria</taxon>
        <taxon>Pseudomonadati</taxon>
        <taxon>Pseudomonadota</taxon>
        <taxon>Gammaproteobacteria</taxon>
        <taxon>Aeromonadales</taxon>
        <taxon>Aeromonadaceae</taxon>
        <taxon>Zobellella</taxon>
    </lineage>
</organism>
<keyword evidence="1" id="KW-0472">Membrane</keyword>
<protein>
    <submittedName>
        <fullName evidence="2">Uncharacterized protein</fullName>
    </submittedName>
</protein>
<evidence type="ECO:0000256" key="1">
    <source>
        <dbReference type="SAM" id="Phobius"/>
    </source>
</evidence>
<evidence type="ECO:0000313" key="3">
    <source>
        <dbReference type="Proteomes" id="UP000217763"/>
    </source>
</evidence>
<dbReference type="Proteomes" id="UP000217763">
    <property type="component" value="Chromosome"/>
</dbReference>
<feature type="transmembrane region" description="Helical" evidence="1">
    <location>
        <begin position="84"/>
        <end position="108"/>
    </location>
</feature>
<proteinExistence type="predicted"/>
<reference evidence="3" key="1">
    <citation type="submission" date="2015-09" db="EMBL/GenBank/DDBJ databases">
        <authorList>
            <person name="Shao Z."/>
            <person name="Wang L."/>
        </authorList>
    </citation>
    <scope>NUCLEOTIDE SEQUENCE [LARGE SCALE GENOMIC DNA]</scope>
    <source>
        <strain evidence="3">F13-1</strain>
    </source>
</reference>
<dbReference type="RefSeq" id="WP_096779361.1">
    <property type="nucleotide sequence ID" value="NZ_CP012621.1"/>
</dbReference>
<dbReference type="EMBL" id="CP012621">
    <property type="protein sequence ID" value="ATG74272.1"/>
    <property type="molecule type" value="Genomic_DNA"/>
</dbReference>
<feature type="transmembrane region" description="Helical" evidence="1">
    <location>
        <begin position="12"/>
        <end position="31"/>
    </location>
</feature>
<feature type="transmembrane region" description="Helical" evidence="1">
    <location>
        <begin position="43"/>
        <end position="64"/>
    </location>
</feature>
<keyword evidence="3" id="KW-1185">Reference proteome</keyword>
<sequence length="117" mass="12912">MKVESADTLAKVIIIVQAVLISLLLVGSGMLMQQAVDNGEQEAALQGPLLWLFIAFLVGAWLWLCRRAWAGYLSTEGMGKQWPFWVLVAVQLPSFPLGTLMGAGLIFLKIKFHPRSQ</sequence>